<proteinExistence type="predicted"/>
<dbReference type="Proteomes" id="UP001162501">
    <property type="component" value="Chromosome 5"/>
</dbReference>
<organism evidence="1 2">
    <name type="scientific">Rangifer tarandus platyrhynchus</name>
    <name type="common">Svalbard reindeer</name>
    <dbReference type="NCBI Taxonomy" id="3082113"/>
    <lineage>
        <taxon>Eukaryota</taxon>
        <taxon>Metazoa</taxon>
        <taxon>Chordata</taxon>
        <taxon>Craniata</taxon>
        <taxon>Vertebrata</taxon>
        <taxon>Euteleostomi</taxon>
        <taxon>Mammalia</taxon>
        <taxon>Eutheria</taxon>
        <taxon>Laurasiatheria</taxon>
        <taxon>Artiodactyla</taxon>
        <taxon>Ruminantia</taxon>
        <taxon>Pecora</taxon>
        <taxon>Cervidae</taxon>
        <taxon>Odocoileinae</taxon>
        <taxon>Rangifer</taxon>
    </lineage>
</organism>
<gene>
    <name evidence="1" type="ORF">MRATA1EN22A_LOCUS24516</name>
</gene>
<evidence type="ECO:0000313" key="1">
    <source>
        <dbReference type="EMBL" id="CAN0529952.1"/>
    </source>
</evidence>
<reference evidence="1" key="2">
    <citation type="submission" date="2025-03" db="EMBL/GenBank/DDBJ databases">
        <authorList>
            <consortium name="ELIXIR-Norway"/>
            <consortium name="Elixir Norway"/>
        </authorList>
    </citation>
    <scope>NUCLEOTIDE SEQUENCE</scope>
</reference>
<protein>
    <submittedName>
        <fullName evidence="1">Uncharacterized protein</fullName>
    </submittedName>
</protein>
<name>A0AC59ZYQ5_RANTA</name>
<dbReference type="EMBL" id="OX596089">
    <property type="protein sequence ID" value="CAN0529952.1"/>
    <property type="molecule type" value="Genomic_DNA"/>
</dbReference>
<sequence>MAKSLGPLRSPGPLPLASRDLHQCRPHSGSDLAVSAQADQANTGREARLEDMPRPPGGPVRSSGVLQGMEESKHQGLTRQDMLCAQQPGRAGEAVQEGWWKQGDPVTPRTAAGGQAARPVLDKTGRTFSQLLTEAFTNSAHELSNEEVFSKS</sequence>
<accession>A0AC59ZYQ5</accession>
<reference evidence="1" key="1">
    <citation type="submission" date="2023-05" db="EMBL/GenBank/DDBJ databases">
        <authorList>
            <consortium name="ELIXIR-Norway"/>
        </authorList>
    </citation>
    <scope>NUCLEOTIDE SEQUENCE</scope>
</reference>
<evidence type="ECO:0000313" key="2">
    <source>
        <dbReference type="Proteomes" id="UP001162501"/>
    </source>
</evidence>